<reference evidence="2 3" key="1">
    <citation type="submission" date="2014-10" db="EMBL/GenBank/DDBJ databases">
        <title>Draft genome of the hookworm Ancylostoma caninum.</title>
        <authorList>
            <person name="Mitreva M."/>
        </authorList>
    </citation>
    <scope>NUCLEOTIDE SEQUENCE [LARGE SCALE GENOMIC DNA]</scope>
    <source>
        <strain evidence="2 3">Baltimore</strain>
    </source>
</reference>
<accession>A0A368EXY6</accession>
<evidence type="ECO:0000256" key="1">
    <source>
        <dbReference type="SAM" id="MobiDB-lite"/>
    </source>
</evidence>
<dbReference type="Proteomes" id="UP000252519">
    <property type="component" value="Unassembled WGS sequence"/>
</dbReference>
<name>A0A368EXY6_ANCCA</name>
<evidence type="ECO:0000313" key="3">
    <source>
        <dbReference type="Proteomes" id="UP000252519"/>
    </source>
</evidence>
<keyword evidence="3" id="KW-1185">Reference proteome</keyword>
<dbReference type="OrthoDB" id="5835604at2759"/>
<protein>
    <submittedName>
        <fullName evidence="2">Uncharacterized protein</fullName>
    </submittedName>
</protein>
<feature type="region of interest" description="Disordered" evidence="1">
    <location>
        <begin position="25"/>
        <end position="47"/>
    </location>
</feature>
<sequence length="200" mass="22033">MEPSSIEIISSSWEISFDHTSIVAFDDSSPALPPPAPSEAPSSQASYEYKTSGNEVTEITVQDNEAQLVTAATTAGEHSRSWISLEKFGKVENSTGRGKFMEETGKTGWSTSLEDSEISSLRTALLFNNQRNLSSYFKSSSISGEASAKKLEELAASSHREERSLSMHIIFFHSQLQIFPNLTTQNLSRGRSNFISSKPW</sequence>
<dbReference type="AlphaFoldDB" id="A0A368EXY6"/>
<comment type="caution">
    <text evidence="2">The sequence shown here is derived from an EMBL/GenBank/DDBJ whole genome shotgun (WGS) entry which is preliminary data.</text>
</comment>
<proteinExistence type="predicted"/>
<dbReference type="EMBL" id="JOJR01018128">
    <property type="protein sequence ID" value="RCN24626.1"/>
    <property type="molecule type" value="Genomic_DNA"/>
</dbReference>
<organism evidence="2 3">
    <name type="scientific">Ancylostoma caninum</name>
    <name type="common">Dog hookworm</name>
    <dbReference type="NCBI Taxonomy" id="29170"/>
    <lineage>
        <taxon>Eukaryota</taxon>
        <taxon>Metazoa</taxon>
        <taxon>Ecdysozoa</taxon>
        <taxon>Nematoda</taxon>
        <taxon>Chromadorea</taxon>
        <taxon>Rhabditida</taxon>
        <taxon>Rhabditina</taxon>
        <taxon>Rhabditomorpha</taxon>
        <taxon>Strongyloidea</taxon>
        <taxon>Ancylostomatidae</taxon>
        <taxon>Ancylostomatinae</taxon>
        <taxon>Ancylostoma</taxon>
    </lineage>
</organism>
<evidence type="ECO:0000313" key="2">
    <source>
        <dbReference type="EMBL" id="RCN24626.1"/>
    </source>
</evidence>
<gene>
    <name evidence="2" type="ORF">ANCCAN_29676</name>
</gene>